<proteinExistence type="predicted"/>
<keyword evidence="1" id="KW-1133">Transmembrane helix</keyword>
<feature type="transmembrane region" description="Helical" evidence="1">
    <location>
        <begin position="114"/>
        <end position="134"/>
    </location>
</feature>
<name>A0A453BCU0_AEGTS</name>
<keyword evidence="3" id="KW-1185">Reference proteome</keyword>
<feature type="transmembrane region" description="Helical" evidence="1">
    <location>
        <begin position="40"/>
        <end position="65"/>
    </location>
</feature>
<evidence type="ECO:0000256" key="1">
    <source>
        <dbReference type="SAM" id="Phobius"/>
    </source>
</evidence>
<dbReference type="Proteomes" id="UP000015105">
    <property type="component" value="Chromosome 2D"/>
</dbReference>
<organism evidence="2 3">
    <name type="scientific">Aegilops tauschii subsp. strangulata</name>
    <name type="common">Goatgrass</name>
    <dbReference type="NCBI Taxonomy" id="200361"/>
    <lineage>
        <taxon>Eukaryota</taxon>
        <taxon>Viridiplantae</taxon>
        <taxon>Streptophyta</taxon>
        <taxon>Embryophyta</taxon>
        <taxon>Tracheophyta</taxon>
        <taxon>Spermatophyta</taxon>
        <taxon>Magnoliopsida</taxon>
        <taxon>Liliopsida</taxon>
        <taxon>Poales</taxon>
        <taxon>Poaceae</taxon>
        <taxon>BOP clade</taxon>
        <taxon>Pooideae</taxon>
        <taxon>Triticodae</taxon>
        <taxon>Triticeae</taxon>
        <taxon>Triticinae</taxon>
        <taxon>Aegilops</taxon>
    </lineage>
</organism>
<reference evidence="2" key="4">
    <citation type="submission" date="2019-03" db="UniProtKB">
        <authorList>
            <consortium name="EnsemblPlants"/>
        </authorList>
    </citation>
    <scope>IDENTIFICATION</scope>
</reference>
<evidence type="ECO:0000313" key="2">
    <source>
        <dbReference type="EnsemblPlants" id="AET2Gv20458100.2"/>
    </source>
</evidence>
<reference evidence="2" key="3">
    <citation type="journal article" date="2017" name="Nature">
        <title>Genome sequence of the progenitor of the wheat D genome Aegilops tauschii.</title>
        <authorList>
            <person name="Luo M.C."/>
            <person name="Gu Y.Q."/>
            <person name="Puiu D."/>
            <person name="Wang H."/>
            <person name="Twardziok S.O."/>
            <person name="Deal K.R."/>
            <person name="Huo N."/>
            <person name="Zhu T."/>
            <person name="Wang L."/>
            <person name="Wang Y."/>
            <person name="McGuire P.E."/>
            <person name="Liu S."/>
            <person name="Long H."/>
            <person name="Ramasamy R.K."/>
            <person name="Rodriguez J.C."/>
            <person name="Van S.L."/>
            <person name="Yuan L."/>
            <person name="Wang Z."/>
            <person name="Xia Z."/>
            <person name="Xiao L."/>
            <person name="Anderson O.D."/>
            <person name="Ouyang S."/>
            <person name="Liang Y."/>
            <person name="Zimin A.V."/>
            <person name="Pertea G."/>
            <person name="Qi P."/>
            <person name="Bennetzen J.L."/>
            <person name="Dai X."/>
            <person name="Dawson M.W."/>
            <person name="Muller H.G."/>
            <person name="Kugler K."/>
            <person name="Rivarola-Duarte L."/>
            <person name="Spannagl M."/>
            <person name="Mayer K.F.X."/>
            <person name="Lu F.H."/>
            <person name="Bevan M.W."/>
            <person name="Leroy P."/>
            <person name="Li P."/>
            <person name="You F.M."/>
            <person name="Sun Q."/>
            <person name="Liu Z."/>
            <person name="Lyons E."/>
            <person name="Wicker T."/>
            <person name="Salzberg S.L."/>
            <person name="Devos K.M."/>
            <person name="Dvorak J."/>
        </authorList>
    </citation>
    <scope>NUCLEOTIDE SEQUENCE [LARGE SCALE GENOMIC DNA]</scope>
    <source>
        <strain evidence="2">cv. AL8/78</strain>
    </source>
</reference>
<feature type="transmembrane region" description="Helical" evidence="1">
    <location>
        <begin position="85"/>
        <end position="107"/>
    </location>
</feature>
<evidence type="ECO:0000313" key="3">
    <source>
        <dbReference type="Proteomes" id="UP000015105"/>
    </source>
</evidence>
<keyword evidence="1" id="KW-0812">Transmembrane</keyword>
<dbReference type="AlphaFoldDB" id="A0A453BCU0"/>
<protein>
    <submittedName>
        <fullName evidence="2">Uncharacterized protein</fullName>
    </submittedName>
</protein>
<sequence>ASLHCTTPQSPLLSAVGAASARRRLFVLPCDSTSDQDMQLYIVVTRLACIAFSTAAFVLAMAAPVSRQFWFVVMLTLMSWTSMRIVYQAICFYFGALNLDCIAPILFNDSLVMLLAYGASCAGTASVFFLHHFLHCQRLPLMTCPMYFASSVLGLVAVLFNAATTLRLLWARCSRHHED</sequence>
<dbReference type="EnsemblPlants" id="AET2Gv20458100.2">
    <property type="protein sequence ID" value="AET2Gv20458100.2"/>
    <property type="gene ID" value="AET2Gv20458100"/>
</dbReference>
<accession>A0A453BCU0</accession>
<dbReference type="Gramene" id="AET2Gv20458100.2">
    <property type="protein sequence ID" value="AET2Gv20458100.2"/>
    <property type="gene ID" value="AET2Gv20458100"/>
</dbReference>
<reference evidence="2" key="5">
    <citation type="journal article" date="2021" name="G3 (Bethesda)">
        <title>Aegilops tauschii genome assembly Aet v5.0 features greater sequence contiguity and improved annotation.</title>
        <authorList>
            <person name="Wang L."/>
            <person name="Zhu T."/>
            <person name="Rodriguez J.C."/>
            <person name="Deal K.R."/>
            <person name="Dubcovsky J."/>
            <person name="McGuire P.E."/>
            <person name="Lux T."/>
            <person name="Spannagl M."/>
            <person name="Mayer K.F.X."/>
            <person name="Baldrich P."/>
            <person name="Meyers B.C."/>
            <person name="Huo N."/>
            <person name="Gu Y.Q."/>
            <person name="Zhou H."/>
            <person name="Devos K.M."/>
            <person name="Bennetzen J.L."/>
            <person name="Unver T."/>
            <person name="Budak H."/>
            <person name="Gulick P.J."/>
            <person name="Galiba G."/>
            <person name="Kalapos B."/>
            <person name="Nelson D.R."/>
            <person name="Li P."/>
            <person name="You F.M."/>
            <person name="Luo M.C."/>
            <person name="Dvorak J."/>
        </authorList>
    </citation>
    <scope>NUCLEOTIDE SEQUENCE [LARGE SCALE GENOMIC DNA]</scope>
    <source>
        <strain evidence="2">cv. AL8/78</strain>
    </source>
</reference>
<reference evidence="3" key="2">
    <citation type="journal article" date="2017" name="Nat. Plants">
        <title>The Aegilops tauschii genome reveals multiple impacts of transposons.</title>
        <authorList>
            <person name="Zhao G."/>
            <person name="Zou C."/>
            <person name="Li K."/>
            <person name="Wang K."/>
            <person name="Li T."/>
            <person name="Gao L."/>
            <person name="Zhang X."/>
            <person name="Wang H."/>
            <person name="Yang Z."/>
            <person name="Liu X."/>
            <person name="Jiang W."/>
            <person name="Mao L."/>
            <person name="Kong X."/>
            <person name="Jiao Y."/>
            <person name="Jia J."/>
        </authorList>
    </citation>
    <scope>NUCLEOTIDE SEQUENCE [LARGE SCALE GENOMIC DNA]</scope>
    <source>
        <strain evidence="3">cv. AL8/78</strain>
    </source>
</reference>
<reference evidence="3" key="1">
    <citation type="journal article" date="2014" name="Science">
        <title>Ancient hybridizations among the ancestral genomes of bread wheat.</title>
        <authorList>
            <consortium name="International Wheat Genome Sequencing Consortium,"/>
            <person name="Marcussen T."/>
            <person name="Sandve S.R."/>
            <person name="Heier L."/>
            <person name="Spannagl M."/>
            <person name="Pfeifer M."/>
            <person name="Jakobsen K.S."/>
            <person name="Wulff B.B."/>
            <person name="Steuernagel B."/>
            <person name="Mayer K.F."/>
            <person name="Olsen O.A."/>
        </authorList>
    </citation>
    <scope>NUCLEOTIDE SEQUENCE [LARGE SCALE GENOMIC DNA]</scope>
    <source>
        <strain evidence="3">cv. AL8/78</strain>
    </source>
</reference>
<feature type="transmembrane region" description="Helical" evidence="1">
    <location>
        <begin position="146"/>
        <end position="170"/>
    </location>
</feature>
<keyword evidence="1" id="KW-0472">Membrane</keyword>